<reference evidence="2 3" key="1">
    <citation type="submission" date="2020-04" db="EMBL/GenBank/DDBJ databases">
        <title>Plant Genome Project.</title>
        <authorList>
            <person name="Zhang R.-G."/>
        </authorList>
    </citation>
    <scope>NUCLEOTIDE SEQUENCE [LARGE SCALE GENOMIC DNA]</scope>
    <source>
        <strain evidence="2">YNK0</strain>
        <tissue evidence="2">Leaf</tissue>
    </source>
</reference>
<dbReference type="GO" id="GO:0016705">
    <property type="term" value="F:oxidoreductase activity, acting on paired donors, with incorporation or reduction of molecular oxygen"/>
    <property type="evidence" value="ECO:0007669"/>
    <property type="project" value="InterPro"/>
</dbReference>
<dbReference type="InterPro" id="IPR002401">
    <property type="entry name" value="Cyt_P450_E_grp-I"/>
</dbReference>
<name>A0A834Z6F3_TETSI</name>
<keyword evidence="3" id="KW-1185">Reference proteome</keyword>
<dbReference type="Proteomes" id="UP000655225">
    <property type="component" value="Unassembled WGS sequence"/>
</dbReference>
<dbReference type="AlphaFoldDB" id="A0A834Z6F3"/>
<evidence type="ECO:0008006" key="4">
    <source>
        <dbReference type="Google" id="ProtNLM"/>
    </source>
</evidence>
<dbReference type="OMA" id="IDYRGHQ"/>
<accession>A0A834Z6F3</accession>
<sequence length="204" mass="23268">MADFFLFLRPIDPHGITKKKMNQNLGRALDIVSGFVKEQIQYKSSSYQENKRKDFLDVLLEFEGSRESEPAKISDRDISILMDSAVVKETFRLLPPVPLLLPRRAVRDTEFMGYSIPKDAQVLMNAWAIGRDPETWHDPSSFEPERFLCSDIDIDYRGHQFQLIPFGAGRRIVTPDTMDMGEKLGSVLQKVVPLKVVSIPLTVL</sequence>
<dbReference type="Pfam" id="PF00067">
    <property type="entry name" value="p450"/>
    <property type="match status" value="1"/>
</dbReference>
<comment type="caution">
    <text evidence="2">The sequence shown here is derived from an EMBL/GenBank/DDBJ whole genome shotgun (WGS) entry which is preliminary data.</text>
</comment>
<dbReference type="Gene3D" id="1.10.630.10">
    <property type="entry name" value="Cytochrome P450"/>
    <property type="match status" value="1"/>
</dbReference>
<dbReference type="PRINTS" id="PR00463">
    <property type="entry name" value="EP450I"/>
</dbReference>
<organism evidence="2 3">
    <name type="scientific">Tetracentron sinense</name>
    <name type="common">Spur-leaf</name>
    <dbReference type="NCBI Taxonomy" id="13715"/>
    <lineage>
        <taxon>Eukaryota</taxon>
        <taxon>Viridiplantae</taxon>
        <taxon>Streptophyta</taxon>
        <taxon>Embryophyta</taxon>
        <taxon>Tracheophyta</taxon>
        <taxon>Spermatophyta</taxon>
        <taxon>Magnoliopsida</taxon>
        <taxon>Trochodendrales</taxon>
        <taxon>Trochodendraceae</taxon>
        <taxon>Tetracentron</taxon>
    </lineage>
</organism>
<dbReference type="InterPro" id="IPR001128">
    <property type="entry name" value="Cyt_P450"/>
</dbReference>
<dbReference type="EMBL" id="JABCRI010000011">
    <property type="protein sequence ID" value="KAF8397822.1"/>
    <property type="molecule type" value="Genomic_DNA"/>
</dbReference>
<dbReference type="GO" id="GO:0004497">
    <property type="term" value="F:monooxygenase activity"/>
    <property type="evidence" value="ECO:0007669"/>
    <property type="project" value="InterPro"/>
</dbReference>
<gene>
    <name evidence="2" type="ORF">HHK36_016747</name>
</gene>
<dbReference type="OrthoDB" id="1055148at2759"/>
<dbReference type="PANTHER" id="PTHR47950">
    <property type="entry name" value="CYTOCHROME P450, FAMILY 76, SUBFAMILY C, POLYPEPTIDE 5-RELATED"/>
    <property type="match status" value="1"/>
</dbReference>
<protein>
    <recommendedName>
        <fullName evidence="4">Cytochrome P450</fullName>
    </recommendedName>
</protein>
<comment type="similarity">
    <text evidence="1">Belongs to the cytochrome P450 family.</text>
</comment>
<evidence type="ECO:0000313" key="3">
    <source>
        <dbReference type="Proteomes" id="UP000655225"/>
    </source>
</evidence>
<evidence type="ECO:0000313" key="2">
    <source>
        <dbReference type="EMBL" id="KAF8397822.1"/>
    </source>
</evidence>
<dbReference type="GO" id="GO:0005506">
    <property type="term" value="F:iron ion binding"/>
    <property type="evidence" value="ECO:0007669"/>
    <property type="project" value="InterPro"/>
</dbReference>
<dbReference type="InterPro" id="IPR036396">
    <property type="entry name" value="Cyt_P450_sf"/>
</dbReference>
<dbReference type="PANTHER" id="PTHR47950:SF14">
    <property type="entry name" value="CYTOCHROME P450 76A2-LIKE ISOFORM X1"/>
    <property type="match status" value="1"/>
</dbReference>
<proteinExistence type="inferred from homology"/>
<dbReference type="SUPFAM" id="SSF48264">
    <property type="entry name" value="Cytochrome P450"/>
    <property type="match status" value="1"/>
</dbReference>
<dbReference type="GO" id="GO:0020037">
    <property type="term" value="F:heme binding"/>
    <property type="evidence" value="ECO:0007669"/>
    <property type="project" value="InterPro"/>
</dbReference>
<evidence type="ECO:0000256" key="1">
    <source>
        <dbReference type="ARBA" id="ARBA00010617"/>
    </source>
</evidence>